<dbReference type="InterPro" id="IPR010169">
    <property type="entry name" value="AcOrn-deacetyl"/>
</dbReference>
<evidence type="ECO:0000256" key="6">
    <source>
        <dbReference type="ARBA" id="ARBA00022723"/>
    </source>
</evidence>
<accession>A0A7W6DS56</accession>
<dbReference type="GO" id="GO:0046872">
    <property type="term" value="F:metal ion binding"/>
    <property type="evidence" value="ECO:0007669"/>
    <property type="project" value="UniProtKB-KW"/>
</dbReference>
<dbReference type="InterPro" id="IPR011650">
    <property type="entry name" value="Peptidase_M20_dimer"/>
</dbReference>
<dbReference type="EMBL" id="JACIEJ010000001">
    <property type="protein sequence ID" value="MBB3984149.1"/>
    <property type="molecule type" value="Genomic_DNA"/>
</dbReference>
<comment type="cofactor">
    <cofactor evidence="1">
        <name>Zn(2+)</name>
        <dbReference type="ChEBI" id="CHEBI:29105"/>
    </cofactor>
</comment>
<evidence type="ECO:0000256" key="3">
    <source>
        <dbReference type="ARBA" id="ARBA00022490"/>
    </source>
</evidence>
<dbReference type="RefSeq" id="WP_183962762.1">
    <property type="nucleotide sequence ID" value="NZ_BAABBZ010000012.1"/>
</dbReference>
<evidence type="ECO:0000256" key="8">
    <source>
        <dbReference type="ARBA" id="ARBA00022833"/>
    </source>
</evidence>
<dbReference type="PANTHER" id="PTHR43808">
    <property type="entry name" value="ACETYLORNITHINE DEACETYLASE"/>
    <property type="match status" value="1"/>
</dbReference>
<dbReference type="NCBIfam" id="TIGR01892">
    <property type="entry name" value="AcOrn-deacetyl"/>
    <property type="match status" value="1"/>
</dbReference>
<evidence type="ECO:0000256" key="2">
    <source>
        <dbReference type="ARBA" id="ARBA00005691"/>
    </source>
</evidence>
<dbReference type="NCBIfam" id="NF005710">
    <property type="entry name" value="PRK07522.1"/>
    <property type="match status" value="1"/>
</dbReference>
<sequence length="384" mass="41341">MDAMHRTEGLLGQLIAYPTVSADSNRGLIDWAADHLTHLGARCEVMQDDTGTKANLWATFGPEEDGGLVLSGHSDVVPAEEPNWTSDPFTMVERDDNLYGRGSCDMKGFIACVMAMAPEFAGWELKKPIHIALTYDEEVGCYGARDLVAALTQKGVRPAMALLGEPTLMRVIDGHKGCCEYTTHFHGREGHASAPDKGVNAASYATRYASKLLSLEAELRGRAPADSPFDPPWSTINIGRITAGAARNVIASQAEIEWEMRPVTPRDTVQVLAEIDRYGAELLAEMQARDPAANVLREVIGEVAGLVPEDRNRMAEIACALTGANGCDVVSFGTEAGLFQSLGTQCVVCGPGSIEQAHRADEFVARSELAACLDMLAGVQRYMV</sequence>
<evidence type="ECO:0000256" key="5">
    <source>
        <dbReference type="ARBA" id="ARBA00022605"/>
    </source>
</evidence>
<dbReference type="Pfam" id="PF07687">
    <property type="entry name" value="M20_dimer"/>
    <property type="match status" value="1"/>
</dbReference>
<dbReference type="SUPFAM" id="SSF55031">
    <property type="entry name" value="Bacterial exopeptidase dimerisation domain"/>
    <property type="match status" value="1"/>
</dbReference>
<dbReference type="PROSITE" id="PS00759">
    <property type="entry name" value="ARGE_DAPE_CPG2_2"/>
    <property type="match status" value="1"/>
</dbReference>
<protein>
    <submittedName>
        <fullName evidence="11">Acetylornithine deacetylase</fullName>
        <ecNumber evidence="11">3.5.1.16</ecNumber>
    </submittedName>
</protein>
<evidence type="ECO:0000313" key="12">
    <source>
        <dbReference type="Proteomes" id="UP000541426"/>
    </source>
</evidence>
<proteinExistence type="inferred from homology"/>
<evidence type="ECO:0000313" key="11">
    <source>
        <dbReference type="EMBL" id="MBB3984149.1"/>
    </source>
</evidence>
<dbReference type="Proteomes" id="UP000541426">
    <property type="component" value="Unassembled WGS sequence"/>
</dbReference>
<dbReference type="GO" id="GO:0006526">
    <property type="term" value="P:L-arginine biosynthetic process"/>
    <property type="evidence" value="ECO:0007669"/>
    <property type="project" value="UniProtKB-KW"/>
</dbReference>
<dbReference type="GO" id="GO:0008777">
    <property type="term" value="F:acetylornithine deacetylase activity"/>
    <property type="evidence" value="ECO:0007669"/>
    <property type="project" value="UniProtKB-EC"/>
</dbReference>
<dbReference type="EC" id="3.5.1.16" evidence="11"/>
<evidence type="ECO:0000256" key="7">
    <source>
        <dbReference type="ARBA" id="ARBA00022801"/>
    </source>
</evidence>
<name>A0A7W6DS56_9RHOB</name>
<dbReference type="InterPro" id="IPR036264">
    <property type="entry name" value="Bact_exopeptidase_dim_dom"/>
</dbReference>
<dbReference type="InterPro" id="IPR002933">
    <property type="entry name" value="Peptidase_M20"/>
</dbReference>
<keyword evidence="3" id="KW-0963">Cytoplasm</keyword>
<keyword evidence="12" id="KW-1185">Reference proteome</keyword>
<dbReference type="SUPFAM" id="SSF53187">
    <property type="entry name" value="Zn-dependent exopeptidases"/>
    <property type="match status" value="1"/>
</dbReference>
<dbReference type="AlphaFoldDB" id="A0A7W6DS56"/>
<gene>
    <name evidence="11" type="ORF">GGQ68_000460</name>
</gene>
<evidence type="ECO:0000259" key="10">
    <source>
        <dbReference type="Pfam" id="PF07687"/>
    </source>
</evidence>
<keyword evidence="8" id="KW-0862">Zinc</keyword>
<feature type="domain" description="Peptidase M20 dimerisation" evidence="10">
    <location>
        <begin position="174"/>
        <end position="279"/>
    </location>
</feature>
<dbReference type="InterPro" id="IPR050072">
    <property type="entry name" value="Peptidase_M20A"/>
</dbReference>
<keyword evidence="5" id="KW-0028">Amino-acid biosynthesis</keyword>
<keyword evidence="9" id="KW-0170">Cobalt</keyword>
<organism evidence="11 12">
    <name type="scientific">Sagittula marina</name>
    <dbReference type="NCBI Taxonomy" id="943940"/>
    <lineage>
        <taxon>Bacteria</taxon>
        <taxon>Pseudomonadati</taxon>
        <taxon>Pseudomonadota</taxon>
        <taxon>Alphaproteobacteria</taxon>
        <taxon>Rhodobacterales</taxon>
        <taxon>Roseobacteraceae</taxon>
        <taxon>Sagittula</taxon>
    </lineage>
</organism>
<dbReference type="InterPro" id="IPR001261">
    <property type="entry name" value="ArgE/DapE_CS"/>
</dbReference>
<evidence type="ECO:0000256" key="4">
    <source>
        <dbReference type="ARBA" id="ARBA00022571"/>
    </source>
</evidence>
<reference evidence="11 12" key="1">
    <citation type="submission" date="2020-08" db="EMBL/GenBank/DDBJ databases">
        <title>Genomic Encyclopedia of Type Strains, Phase IV (KMG-IV): sequencing the most valuable type-strain genomes for metagenomic binning, comparative biology and taxonomic classification.</title>
        <authorList>
            <person name="Goeker M."/>
        </authorList>
    </citation>
    <scope>NUCLEOTIDE SEQUENCE [LARGE SCALE GENOMIC DNA]</scope>
    <source>
        <strain evidence="11 12">DSM 102235</strain>
    </source>
</reference>
<keyword evidence="7 11" id="KW-0378">Hydrolase</keyword>
<comment type="similarity">
    <text evidence="2">Belongs to the peptidase M20A family. ArgE subfamily.</text>
</comment>
<dbReference type="Pfam" id="PF01546">
    <property type="entry name" value="Peptidase_M20"/>
    <property type="match status" value="1"/>
</dbReference>
<evidence type="ECO:0000256" key="9">
    <source>
        <dbReference type="ARBA" id="ARBA00023285"/>
    </source>
</evidence>
<dbReference type="PANTHER" id="PTHR43808:SF31">
    <property type="entry name" value="N-ACETYL-L-CITRULLINE DEACETYLASE"/>
    <property type="match status" value="1"/>
</dbReference>
<keyword evidence="6" id="KW-0479">Metal-binding</keyword>
<comment type="caution">
    <text evidence="11">The sequence shown here is derived from an EMBL/GenBank/DDBJ whole genome shotgun (WGS) entry which is preliminary data.</text>
</comment>
<evidence type="ECO:0000256" key="1">
    <source>
        <dbReference type="ARBA" id="ARBA00001947"/>
    </source>
</evidence>
<dbReference type="Gene3D" id="3.30.70.360">
    <property type="match status" value="1"/>
</dbReference>
<keyword evidence="4" id="KW-0055">Arginine biosynthesis</keyword>
<dbReference type="Gene3D" id="3.40.630.10">
    <property type="entry name" value="Zn peptidases"/>
    <property type="match status" value="1"/>
</dbReference>
<dbReference type="CDD" id="cd03894">
    <property type="entry name" value="M20_ArgE"/>
    <property type="match status" value="1"/>
</dbReference>